<feature type="chain" id="PRO_5012870625" evidence="4">
    <location>
        <begin position="27"/>
        <end position="544"/>
    </location>
</feature>
<sequence>MTGLSSRLAALALACALGCPAPAAYAQGLTPSDAARALAELAAGTPSAAPARTAAATPAPRAAPRAPPPFRLRTILFDGPSGYFTDARLQAAVAPYLGRRLTLSRLPVLAEAINSLYRAEDIALAQAVVTGADPARGRVTLGLFEARLGAVRYVTDRISEAYIGFRTGLRPGELADTRRIGDRLERLFLTDGLLADAAFSPGAAPGDTDLTVTFEEPPPSALVLSLDTYGDAASGTSRLVLSYRLNSLTGWNDPLAVDLLVTEGARSATLSYARTVTPDGGRLGLSLSRQRVENITGPDRVSRTRSATVSFEHPLALSVDGTLWASALLDVYSETVETTGITTADQAGSSVTLGLNGTSRPADGALRGAVWNLAGTFGTYEDGVLGGGERAFSTLSGSARLEWLWGEQVYATASAAAQVPLTDDTPSRSQFTVTSPFAVPGYDNGLSAGDGGYWARFQIEPARPLPIDGARLRPYAFAALGEAFDREAGELTGQGLASAFGFGLAGQMGERVQIDLQAVRPVTEVFGQGGDGAWSMQAALSVSF</sequence>
<dbReference type="EMBL" id="FWFZ01000005">
    <property type="protein sequence ID" value="SLN37353.1"/>
    <property type="molecule type" value="Genomic_DNA"/>
</dbReference>
<dbReference type="GO" id="GO:0008320">
    <property type="term" value="F:protein transmembrane transporter activity"/>
    <property type="evidence" value="ECO:0007669"/>
    <property type="project" value="TreeGrafter"/>
</dbReference>
<keyword evidence="4" id="KW-0732">Signal</keyword>
<evidence type="ECO:0000256" key="2">
    <source>
        <dbReference type="ARBA" id="ARBA00022692"/>
    </source>
</evidence>
<keyword evidence="1" id="KW-1134">Transmembrane beta strand</keyword>
<dbReference type="InterPro" id="IPR013686">
    <property type="entry name" value="Polypept-transport_assoc_ShlB"/>
</dbReference>
<dbReference type="InterPro" id="IPR051544">
    <property type="entry name" value="TPS_OM_transporter"/>
</dbReference>
<dbReference type="GO" id="GO:0046819">
    <property type="term" value="P:protein secretion by the type V secretion system"/>
    <property type="evidence" value="ECO:0007669"/>
    <property type="project" value="TreeGrafter"/>
</dbReference>
<reference evidence="7 8" key="1">
    <citation type="submission" date="2017-03" db="EMBL/GenBank/DDBJ databases">
        <authorList>
            <person name="Afonso C.L."/>
            <person name="Miller P.J."/>
            <person name="Scott M.A."/>
            <person name="Spackman E."/>
            <person name="Goraichik I."/>
            <person name="Dimitrov K.M."/>
            <person name="Suarez D.L."/>
            <person name="Swayne D.E."/>
        </authorList>
    </citation>
    <scope>NUCLEOTIDE SEQUENCE [LARGE SCALE GENOMIC DNA]</scope>
    <source>
        <strain evidence="7 8">CECT 7023</strain>
    </source>
</reference>
<feature type="domain" description="Polypeptide-transport-associated ShlB-type" evidence="6">
    <location>
        <begin position="70"/>
        <end position="145"/>
    </location>
</feature>
<keyword evidence="8" id="KW-1185">Reference proteome</keyword>
<feature type="signal peptide" evidence="4">
    <location>
        <begin position="1"/>
        <end position="26"/>
    </location>
</feature>
<keyword evidence="2" id="KW-0812">Transmembrane</keyword>
<evidence type="ECO:0000256" key="3">
    <source>
        <dbReference type="ARBA" id="ARBA00023237"/>
    </source>
</evidence>
<evidence type="ECO:0000259" key="6">
    <source>
        <dbReference type="Pfam" id="PF08479"/>
    </source>
</evidence>
<evidence type="ECO:0000313" key="8">
    <source>
        <dbReference type="Proteomes" id="UP000193900"/>
    </source>
</evidence>
<dbReference type="RefSeq" id="WP_085878282.1">
    <property type="nucleotide sequence ID" value="NZ_FWFZ01000005.1"/>
</dbReference>
<dbReference type="GO" id="GO:0098046">
    <property type="term" value="C:type V protein secretion system complex"/>
    <property type="evidence" value="ECO:0007669"/>
    <property type="project" value="TreeGrafter"/>
</dbReference>
<dbReference type="Proteomes" id="UP000193900">
    <property type="component" value="Unassembled WGS sequence"/>
</dbReference>
<keyword evidence="1" id="KW-0472">Membrane</keyword>
<dbReference type="OrthoDB" id="7439045at2"/>
<accession>A0A1Y5SCA5</accession>
<dbReference type="Gene3D" id="3.10.20.310">
    <property type="entry name" value="membrane protein fhac"/>
    <property type="match status" value="1"/>
</dbReference>
<evidence type="ECO:0000313" key="7">
    <source>
        <dbReference type="EMBL" id="SLN37353.1"/>
    </source>
</evidence>
<dbReference type="AlphaFoldDB" id="A0A1Y5SCA5"/>
<gene>
    <name evidence="7" type="primary">hxuB</name>
    <name evidence="7" type="ORF">ROA7023_01398</name>
</gene>
<evidence type="ECO:0000256" key="1">
    <source>
        <dbReference type="ARBA" id="ARBA00022452"/>
    </source>
</evidence>
<dbReference type="PANTHER" id="PTHR34597:SF1">
    <property type="entry name" value="HEME_HEMOPEXIN TRANSPORTER PROTEIN HUXB"/>
    <property type="match status" value="1"/>
</dbReference>
<evidence type="ECO:0000259" key="5">
    <source>
        <dbReference type="Pfam" id="PF03865"/>
    </source>
</evidence>
<dbReference type="PANTHER" id="PTHR34597">
    <property type="entry name" value="SLR1661 PROTEIN"/>
    <property type="match status" value="1"/>
</dbReference>
<dbReference type="Pfam" id="PF08479">
    <property type="entry name" value="POTRA_2"/>
    <property type="match status" value="1"/>
</dbReference>
<evidence type="ECO:0000256" key="4">
    <source>
        <dbReference type="SAM" id="SignalP"/>
    </source>
</evidence>
<feature type="domain" description="Haemolysin activator HlyB C-terminal" evidence="5">
    <location>
        <begin position="206"/>
        <end position="496"/>
    </location>
</feature>
<dbReference type="Pfam" id="PF03865">
    <property type="entry name" value="ShlB"/>
    <property type="match status" value="1"/>
</dbReference>
<protein>
    <submittedName>
        <fullName evidence="7">Heme/hemopexin transporter protein HuxB</fullName>
    </submittedName>
</protein>
<organism evidence="7 8">
    <name type="scientific">Roseisalinus antarcticus</name>
    <dbReference type="NCBI Taxonomy" id="254357"/>
    <lineage>
        <taxon>Bacteria</taxon>
        <taxon>Pseudomonadati</taxon>
        <taxon>Pseudomonadota</taxon>
        <taxon>Alphaproteobacteria</taxon>
        <taxon>Rhodobacterales</taxon>
        <taxon>Roseobacteraceae</taxon>
        <taxon>Roseisalinus</taxon>
    </lineage>
</organism>
<name>A0A1Y5SCA5_9RHOB</name>
<dbReference type="InterPro" id="IPR005565">
    <property type="entry name" value="Hemolysn_activator_HlyB_C"/>
</dbReference>
<proteinExistence type="predicted"/>
<keyword evidence="3" id="KW-0998">Cell outer membrane</keyword>